<proteinExistence type="predicted"/>
<protein>
    <submittedName>
        <fullName evidence="1">Uncharacterized protein</fullName>
    </submittedName>
</protein>
<sequence>MRRRIVAALSAGVAGLALGVLPATGAYASNEIRSDYGCSDWRGGDGRHCGHHNDYNDRYYGGYHDRYYDPYYDRHFNDFVVILVSAR</sequence>
<organism evidence="1 2">
    <name type="scientific">Streptomyces pratisoli</name>
    <dbReference type="NCBI Taxonomy" id="3139917"/>
    <lineage>
        <taxon>Bacteria</taxon>
        <taxon>Bacillati</taxon>
        <taxon>Actinomycetota</taxon>
        <taxon>Actinomycetes</taxon>
        <taxon>Kitasatosporales</taxon>
        <taxon>Streptomycetaceae</taxon>
        <taxon>Streptomyces</taxon>
    </lineage>
</organism>
<evidence type="ECO:0000313" key="1">
    <source>
        <dbReference type="EMBL" id="MEJ8658141.1"/>
    </source>
</evidence>
<comment type="caution">
    <text evidence="1">The sequence shown here is derived from an EMBL/GenBank/DDBJ whole genome shotgun (WGS) entry which is preliminary data.</text>
</comment>
<evidence type="ECO:0000313" key="2">
    <source>
        <dbReference type="Proteomes" id="UP001375539"/>
    </source>
</evidence>
<accession>A0ACC6QIN6</accession>
<name>A0ACC6QIN6_9ACTN</name>
<dbReference type="EMBL" id="JBBKAI010000002">
    <property type="protein sequence ID" value="MEJ8658141.1"/>
    <property type="molecule type" value="Genomic_DNA"/>
</dbReference>
<dbReference type="Proteomes" id="UP001375539">
    <property type="component" value="Unassembled WGS sequence"/>
</dbReference>
<gene>
    <name evidence="1" type="ORF">WKI58_16655</name>
</gene>
<reference evidence="1" key="1">
    <citation type="submission" date="2024-03" db="EMBL/GenBank/DDBJ databases">
        <title>Novel Streptomyces species of biotechnological and ecological value are a feature of Machair soil.</title>
        <authorList>
            <person name="Prole J.R."/>
            <person name="Goodfellow M."/>
            <person name="Allenby N."/>
            <person name="Ward A.C."/>
        </authorList>
    </citation>
    <scope>NUCLEOTIDE SEQUENCE</scope>
    <source>
        <strain evidence="1">MS1.AVA.4</strain>
    </source>
</reference>
<keyword evidence="2" id="KW-1185">Reference proteome</keyword>